<gene>
    <name evidence="1" type="ORF">NHX12_029951</name>
</gene>
<dbReference type="EMBL" id="JANIIK010000046">
    <property type="protein sequence ID" value="KAJ3602192.1"/>
    <property type="molecule type" value="Genomic_DNA"/>
</dbReference>
<dbReference type="Proteomes" id="UP001148018">
    <property type="component" value="Unassembled WGS sequence"/>
</dbReference>
<keyword evidence="2" id="KW-1185">Reference proteome</keyword>
<accession>A0A9Q0ECZ7</accession>
<sequence length="100" mass="10765">MMIHPQMGSAAYAPGPGLPPNMYGNVPGYENMQTGGAAAVSLLAVHSKWQCFVFRTNHVEDHAVQQNNGLQAGDLSSVSGKELFKNSQFLVCMIHYGVTL</sequence>
<comment type="caution">
    <text evidence="1">The sequence shown here is derived from an EMBL/GenBank/DDBJ whole genome shotgun (WGS) entry which is preliminary data.</text>
</comment>
<name>A0A9Q0ECZ7_9TELE</name>
<dbReference type="AlphaFoldDB" id="A0A9Q0ECZ7"/>
<reference evidence="1" key="1">
    <citation type="submission" date="2022-07" db="EMBL/GenBank/DDBJ databases">
        <title>Chromosome-level genome of Muraenolepis orangiensis.</title>
        <authorList>
            <person name="Kim J."/>
        </authorList>
    </citation>
    <scope>NUCLEOTIDE SEQUENCE</scope>
    <source>
        <strain evidence="1">KU_S4_2022</strain>
        <tissue evidence="1">Muscle</tissue>
    </source>
</reference>
<evidence type="ECO:0000313" key="2">
    <source>
        <dbReference type="Proteomes" id="UP001148018"/>
    </source>
</evidence>
<organism evidence="1 2">
    <name type="scientific">Muraenolepis orangiensis</name>
    <name type="common">Patagonian moray cod</name>
    <dbReference type="NCBI Taxonomy" id="630683"/>
    <lineage>
        <taxon>Eukaryota</taxon>
        <taxon>Metazoa</taxon>
        <taxon>Chordata</taxon>
        <taxon>Craniata</taxon>
        <taxon>Vertebrata</taxon>
        <taxon>Euteleostomi</taxon>
        <taxon>Actinopterygii</taxon>
        <taxon>Neopterygii</taxon>
        <taxon>Teleostei</taxon>
        <taxon>Neoteleostei</taxon>
        <taxon>Acanthomorphata</taxon>
        <taxon>Zeiogadaria</taxon>
        <taxon>Gadariae</taxon>
        <taxon>Gadiformes</taxon>
        <taxon>Muraenolepidoidei</taxon>
        <taxon>Muraenolepididae</taxon>
        <taxon>Muraenolepis</taxon>
    </lineage>
</organism>
<proteinExistence type="predicted"/>
<evidence type="ECO:0000313" key="1">
    <source>
        <dbReference type="EMBL" id="KAJ3602192.1"/>
    </source>
</evidence>
<protein>
    <submittedName>
        <fullName evidence="1">Uncharacterized protein</fullName>
    </submittedName>
</protein>